<feature type="transmembrane region" description="Helical" evidence="1">
    <location>
        <begin position="32"/>
        <end position="52"/>
    </location>
</feature>
<accession>A0A0U3HK75</accession>
<keyword evidence="1" id="KW-1133">Transmembrane helix</keyword>
<name>A0A0U3HK75_9CREN</name>
<proteinExistence type="predicted"/>
<dbReference type="RefSeq" id="WP_011278028.1">
    <property type="nucleotide sequence ID" value="NZ_CP013695.1"/>
</dbReference>
<evidence type="ECO:0000313" key="3">
    <source>
        <dbReference type="EMBL" id="ALU31324.1"/>
    </source>
</evidence>
<dbReference type="Proteomes" id="UP000060043">
    <property type="component" value="Chromosome"/>
</dbReference>
<reference evidence="4 5" key="1">
    <citation type="submission" date="2015-12" db="EMBL/GenBank/DDBJ databases">
        <title>A stable core within a dynamic pangenome in Sulfolobus acidocaldarius.</title>
        <authorList>
            <person name="Anderson R."/>
            <person name="Kouris A."/>
            <person name="Seward C."/>
            <person name="Campbell K."/>
            <person name="Whitaker R."/>
        </authorList>
    </citation>
    <scope>NUCLEOTIDE SEQUENCE [LARGE SCALE GENOMIC DNA]</scope>
    <source>
        <strain evidence="2 5">GG12-C01-09</strain>
        <strain evidence="3 4">NG05B_CO5_07</strain>
    </source>
</reference>
<evidence type="ECO:0000313" key="5">
    <source>
        <dbReference type="Proteomes" id="UP000065473"/>
    </source>
</evidence>
<keyword evidence="1" id="KW-0472">Membrane</keyword>
<evidence type="ECO:0000256" key="1">
    <source>
        <dbReference type="SAM" id="Phobius"/>
    </source>
</evidence>
<protein>
    <submittedName>
        <fullName evidence="3">Uncharacterized protein</fullName>
    </submittedName>
</protein>
<dbReference type="GeneID" id="14551683"/>
<dbReference type="AlphaFoldDB" id="A0A0U3HK75"/>
<keyword evidence="1" id="KW-0812">Transmembrane</keyword>
<evidence type="ECO:0000313" key="2">
    <source>
        <dbReference type="EMBL" id="ALU28609.1"/>
    </source>
</evidence>
<dbReference type="EMBL" id="CP013694">
    <property type="protein sequence ID" value="ALU28609.1"/>
    <property type="molecule type" value="Genomic_DNA"/>
</dbReference>
<evidence type="ECO:0000313" key="4">
    <source>
        <dbReference type="Proteomes" id="UP000060043"/>
    </source>
</evidence>
<feature type="transmembrane region" description="Helical" evidence="1">
    <location>
        <begin position="7"/>
        <end position="26"/>
    </location>
</feature>
<sequence length="125" mass="14807">MILMRRQYILISLLMIPFLIVLSILYDTPLFMAPVPLFLFYISRIIGINTINDSKSLYRYIKRYYGKEIADKIQQNFKVVNSFDLLDNNSLIIFDNILILKINNKIGVFEIEEGIDYLIRLMNYV</sequence>
<dbReference type="EMBL" id="CP013695">
    <property type="protein sequence ID" value="ALU31324.1"/>
    <property type="molecule type" value="Genomic_DNA"/>
</dbReference>
<organism evidence="3 4">
    <name type="scientific">Sulfolobus acidocaldarius</name>
    <dbReference type="NCBI Taxonomy" id="2285"/>
    <lineage>
        <taxon>Archaea</taxon>
        <taxon>Thermoproteota</taxon>
        <taxon>Thermoprotei</taxon>
        <taxon>Sulfolobales</taxon>
        <taxon>Sulfolobaceae</taxon>
        <taxon>Sulfolobus</taxon>
    </lineage>
</organism>
<dbReference type="Proteomes" id="UP000065473">
    <property type="component" value="Chromosome"/>
</dbReference>
<gene>
    <name evidence="2" type="ORF">ATY89_00595</name>
    <name evidence="3" type="ORF">ATZ20_03640</name>
</gene>